<protein>
    <submittedName>
        <fullName evidence="1">Uncharacterized protein</fullName>
    </submittedName>
</protein>
<evidence type="ECO:0000313" key="2">
    <source>
        <dbReference type="Proteomes" id="UP000318946"/>
    </source>
</evidence>
<accession>A0A4Y1WS07</accession>
<dbReference type="EMBL" id="AP019735">
    <property type="protein sequence ID" value="BBL03039.1"/>
    <property type="molecule type" value="Genomic_DNA"/>
</dbReference>
<dbReference type="Proteomes" id="UP000318946">
    <property type="component" value="Chromosome"/>
</dbReference>
<dbReference type="AlphaFoldDB" id="A0A4Y1WS07"/>
<proteinExistence type="predicted"/>
<reference evidence="2" key="1">
    <citation type="submission" date="2019-06" db="EMBL/GenBank/DDBJ databases">
        <title>Alistipes onderdonkii subsp. vulgaris subsp. nov., Alistipes dispar sp. nov. and Alistipes communis sp. nov., isolated from human faeces, and creation of Alistipes onderdonkii subsp. onderdonkii subsp. nov.</title>
        <authorList>
            <person name="Sakamoto M."/>
            <person name="Ikeyama N."/>
            <person name="Ogata Y."/>
            <person name="Suda W."/>
            <person name="Iino T."/>
            <person name="Hattori M."/>
            <person name="Ohkuma M."/>
        </authorList>
    </citation>
    <scope>NUCLEOTIDE SEQUENCE [LARGE SCALE GENOMIC DNA]</scope>
    <source>
        <strain evidence="2">5CBH24</strain>
    </source>
</reference>
<dbReference type="KEGG" id="acou:A5CBH24_03520"/>
<keyword evidence="2" id="KW-1185">Reference proteome</keyword>
<organism evidence="1 2">
    <name type="scientific">Alistipes communis</name>
    <dbReference type="NCBI Taxonomy" id="2585118"/>
    <lineage>
        <taxon>Bacteria</taxon>
        <taxon>Pseudomonadati</taxon>
        <taxon>Bacteroidota</taxon>
        <taxon>Bacteroidia</taxon>
        <taxon>Bacteroidales</taxon>
        <taxon>Rikenellaceae</taxon>
        <taxon>Alistipes</taxon>
    </lineage>
</organism>
<evidence type="ECO:0000313" key="1">
    <source>
        <dbReference type="EMBL" id="BBL03039.1"/>
    </source>
</evidence>
<dbReference type="RefSeq" id="WP_141412012.1">
    <property type="nucleotide sequence ID" value="NZ_AP019735.1"/>
</dbReference>
<name>A0A4Y1WS07_9BACT</name>
<dbReference type="GeneID" id="78341074"/>
<sequence length="90" mass="10173">MNIRDIQNALIESADLVALAVCRRNAPKSDMMTRRKLYESYPNDWLDYHIKRKNIRGIKAGAAKNSAILFSRLEVEALLKAEKIDGAGLK</sequence>
<gene>
    <name evidence="1" type="ORF">A5CBH24_03520</name>
</gene>